<dbReference type="Proteomes" id="UP000706333">
    <property type="component" value="Unassembled WGS sequence"/>
</dbReference>
<reference evidence="2" key="2">
    <citation type="journal article" date="2020" name="Microorganisms">
        <title>Osmotic Adaptation and Compatible Solute Biosynthesis of Phototrophic Bacteria as Revealed from Genome Analyses.</title>
        <authorList>
            <person name="Imhoff J.F."/>
            <person name="Rahn T."/>
            <person name="Kunzel S."/>
            <person name="Keller A."/>
            <person name="Neulinger S.C."/>
        </authorList>
    </citation>
    <scope>NUCLEOTIDE SEQUENCE</scope>
    <source>
        <strain evidence="2">LMG 28126</strain>
    </source>
</reference>
<keyword evidence="1" id="KW-0812">Transmembrane</keyword>
<keyword evidence="1" id="KW-0472">Membrane</keyword>
<keyword evidence="3" id="KW-1185">Reference proteome</keyword>
<name>A0A934WJ15_9RHOB</name>
<gene>
    <name evidence="2" type="ORF">CCR87_15370</name>
</gene>
<evidence type="ECO:0008006" key="4">
    <source>
        <dbReference type="Google" id="ProtNLM"/>
    </source>
</evidence>
<evidence type="ECO:0000313" key="2">
    <source>
        <dbReference type="EMBL" id="MBK5928695.1"/>
    </source>
</evidence>
<protein>
    <recommendedName>
        <fullName evidence="4">Photosynthetic complex assembly protein</fullName>
    </recommendedName>
</protein>
<evidence type="ECO:0000256" key="1">
    <source>
        <dbReference type="SAM" id="Phobius"/>
    </source>
</evidence>
<organism evidence="2 3">
    <name type="scientific">Rhodobaculum claviforme</name>
    <dbReference type="NCBI Taxonomy" id="1549854"/>
    <lineage>
        <taxon>Bacteria</taxon>
        <taxon>Pseudomonadati</taxon>
        <taxon>Pseudomonadota</taxon>
        <taxon>Alphaproteobacteria</taxon>
        <taxon>Rhodobacterales</taxon>
        <taxon>Paracoccaceae</taxon>
        <taxon>Rhodobaculum</taxon>
    </lineage>
</organism>
<evidence type="ECO:0000313" key="3">
    <source>
        <dbReference type="Proteomes" id="UP000706333"/>
    </source>
</evidence>
<sequence length="178" mass="19971">MATAVDLKTRRRNHDDLRKRDREMIPRVLVRAMFLMVLAALALVAYARLTDRPLVAAPPEGIEVVTERIVVLAGDMAGRATVTDMEGRLIADLPGDQGGFVAGIWRVLQRERMLRKLPDDLPVRLTLYADNRLVVYDDFTGWRAQLIGFGYDNYRTFYNLLDAPVLDEAAVSGLVATN</sequence>
<feature type="transmembrane region" description="Helical" evidence="1">
    <location>
        <begin position="28"/>
        <end position="49"/>
    </location>
</feature>
<accession>A0A934WJ15</accession>
<dbReference type="EMBL" id="NHSD01000320">
    <property type="protein sequence ID" value="MBK5928695.1"/>
    <property type="molecule type" value="Genomic_DNA"/>
</dbReference>
<comment type="caution">
    <text evidence="2">The sequence shown here is derived from an EMBL/GenBank/DDBJ whole genome shotgun (WGS) entry which is preliminary data.</text>
</comment>
<dbReference type="InterPro" id="IPR017495">
    <property type="entry name" value="PuhC"/>
</dbReference>
<dbReference type="NCBIfam" id="TIGR03054">
    <property type="entry name" value="photo_alph_chp1"/>
    <property type="match status" value="1"/>
</dbReference>
<proteinExistence type="predicted"/>
<reference evidence="2" key="1">
    <citation type="submission" date="2017-05" db="EMBL/GenBank/DDBJ databases">
        <authorList>
            <person name="Imhoff J.F."/>
            <person name="Rahn T."/>
            <person name="Kuenzel S."/>
            <person name="Neulinger S.C."/>
        </authorList>
    </citation>
    <scope>NUCLEOTIDE SEQUENCE</scope>
    <source>
        <strain evidence="2">LMG 28126</strain>
    </source>
</reference>
<dbReference type="AlphaFoldDB" id="A0A934WJ15"/>
<keyword evidence="1" id="KW-1133">Transmembrane helix</keyword>
<dbReference type="RefSeq" id="WP_201158455.1">
    <property type="nucleotide sequence ID" value="NZ_NHSD01000320.1"/>
</dbReference>